<feature type="compositionally biased region" description="Low complexity" evidence="1">
    <location>
        <begin position="567"/>
        <end position="580"/>
    </location>
</feature>
<evidence type="ECO:0000313" key="4">
    <source>
        <dbReference type="Proteomes" id="UP001239462"/>
    </source>
</evidence>
<feature type="transmembrane region" description="Helical" evidence="2">
    <location>
        <begin position="146"/>
        <end position="165"/>
    </location>
</feature>
<organism evidence="3 4">
    <name type="scientific">Roseiconus lacunae</name>
    <dbReference type="NCBI Taxonomy" id="2605694"/>
    <lineage>
        <taxon>Bacteria</taxon>
        <taxon>Pseudomonadati</taxon>
        <taxon>Planctomycetota</taxon>
        <taxon>Planctomycetia</taxon>
        <taxon>Pirellulales</taxon>
        <taxon>Pirellulaceae</taxon>
        <taxon>Roseiconus</taxon>
    </lineage>
</organism>
<keyword evidence="2" id="KW-1133">Transmembrane helix</keyword>
<evidence type="ECO:0000313" key="3">
    <source>
        <dbReference type="EMBL" id="MDM4016118.1"/>
    </source>
</evidence>
<protein>
    <recommendedName>
        <fullName evidence="5">Zinc finger/thioredoxin putative domain-containing protein</fullName>
    </recommendedName>
</protein>
<evidence type="ECO:0000256" key="2">
    <source>
        <dbReference type="SAM" id="Phobius"/>
    </source>
</evidence>
<comment type="caution">
    <text evidence="3">The sequence shown here is derived from an EMBL/GenBank/DDBJ whole genome shotgun (WGS) entry which is preliminary data.</text>
</comment>
<name>A0ABT7PIF6_9BACT</name>
<dbReference type="EMBL" id="JASZZN010000007">
    <property type="protein sequence ID" value="MDM4016118.1"/>
    <property type="molecule type" value="Genomic_DNA"/>
</dbReference>
<evidence type="ECO:0008006" key="5">
    <source>
        <dbReference type="Google" id="ProtNLM"/>
    </source>
</evidence>
<accession>A0ABT7PIF6</accession>
<keyword evidence="4" id="KW-1185">Reference proteome</keyword>
<keyword evidence="2" id="KW-0472">Membrane</keyword>
<gene>
    <name evidence="3" type="ORF">QTN89_11815</name>
</gene>
<feature type="compositionally biased region" description="Polar residues" evidence="1">
    <location>
        <begin position="76"/>
        <end position="87"/>
    </location>
</feature>
<dbReference type="RefSeq" id="WP_289163732.1">
    <property type="nucleotide sequence ID" value="NZ_JASZZN010000007.1"/>
</dbReference>
<feature type="region of interest" description="Disordered" evidence="1">
    <location>
        <begin position="483"/>
        <end position="623"/>
    </location>
</feature>
<reference evidence="3 4" key="1">
    <citation type="submission" date="2023-06" db="EMBL/GenBank/DDBJ databases">
        <title>Roseiconus lacunae JC819 isolated from Gulf of Mannar region, Tamil Nadu.</title>
        <authorList>
            <person name="Pk S."/>
            <person name="Ch S."/>
            <person name="Ch V.R."/>
        </authorList>
    </citation>
    <scope>NUCLEOTIDE SEQUENCE [LARGE SCALE GENOMIC DNA]</scope>
    <source>
        <strain evidence="3 4">JC819</strain>
    </source>
</reference>
<evidence type="ECO:0000256" key="1">
    <source>
        <dbReference type="SAM" id="MobiDB-lite"/>
    </source>
</evidence>
<proteinExistence type="predicted"/>
<sequence>MPQFQCQCPACKKTMRLNVQGAGKVKTSCPSCGKSFQLTVPATANPQSKPSHPPPSQQTPRRPATNPAESLGGGQATRQSQPSQSLQHDPFGSDPFGAISGTSVSGGPAGSQATPLRPAYLQAGQATGRKRTAGQKRAQGRLLKSIALGGGALLLVVLTAAAFFLTDFSSLSPSTIVSSIQSSFDSSDKVIADMEAIAAEAEAIGRQFPEGDQSEASAEKLLAFTDQFEALMVRACRLSPESKEVDEASFRVHDEQDRNKRPGDDTKDGEADQRSSFWHANLTADPSLRVTRAIATLTMAQIGIRTIAEHSSIELPDPRTFQHEQLDWTDDDRRLLAIIRLNGQFKRDFARHLAGIDRDEPSRSSIDQIHTLLDDFAARARELIDPNKKNKLFVSVPRGTAYTRQENASMLALQTVGRWLKDHEAIENEELIFLVKSARQLDEDIEDLMFTPAGSRLVTDEKTSHERFEIATASAAEEEAKRLAAEQKAERERKEAEQRRIAEAEKKRLADEERRKKEAERRAAENDPGPASVANDDSSPSTRPGFGGLGRGPRSMGPTGRFGGPRFGPSGRGASSAGPAGIQGNRFGPDARRSDRPAPPPPGPNDVTITVGDAEGLGGPEMLRSLPDWIRKYPLSMSQTGGRLIIRVTNYDRPLTELEKAFQQLQFDSIDDSARQIEAKKATGQP</sequence>
<keyword evidence="2" id="KW-0812">Transmembrane</keyword>
<feature type="compositionally biased region" description="Basic and acidic residues" evidence="1">
    <location>
        <begin position="245"/>
        <end position="273"/>
    </location>
</feature>
<feature type="region of interest" description="Disordered" evidence="1">
    <location>
        <begin position="41"/>
        <end position="115"/>
    </location>
</feature>
<feature type="region of interest" description="Disordered" evidence="1">
    <location>
        <begin position="245"/>
        <end position="278"/>
    </location>
</feature>
<feature type="compositionally biased region" description="Basic and acidic residues" evidence="1">
    <location>
        <begin position="483"/>
        <end position="525"/>
    </location>
</feature>
<dbReference type="Proteomes" id="UP001239462">
    <property type="component" value="Unassembled WGS sequence"/>
</dbReference>